<evidence type="ECO:0000313" key="1">
    <source>
        <dbReference type="EMBL" id="NDP47816.1"/>
    </source>
</evidence>
<dbReference type="Proteomes" id="UP000483432">
    <property type="component" value="Unassembled WGS sequence"/>
</dbReference>
<dbReference type="EMBL" id="JAAFGW010000059">
    <property type="protein sequence ID" value="NDP47816.1"/>
    <property type="molecule type" value="Genomic_DNA"/>
</dbReference>
<name>A0A7C9JX04_9PROT</name>
<feature type="non-terminal residue" evidence="1">
    <location>
        <position position="1"/>
    </location>
</feature>
<sequence>MMKRSGQVDTVGEDQIFSHKGDAIKAIYARMDNEICRTCTARVFRECHTALPDGTPRSD</sequence>
<proteinExistence type="predicted"/>
<organism evidence="1 2">
    <name type="scientific">Sulfuriferula multivorans</name>
    <dbReference type="NCBI Taxonomy" id="1559896"/>
    <lineage>
        <taxon>Bacteria</taxon>
        <taxon>Pseudomonadati</taxon>
        <taxon>Pseudomonadota</taxon>
        <taxon>Betaproteobacteria</taxon>
        <taxon>Nitrosomonadales</taxon>
        <taxon>Sulfuricellaceae</taxon>
        <taxon>Sulfuriferula</taxon>
    </lineage>
</organism>
<dbReference type="AlphaFoldDB" id="A0A7C9JX04"/>
<accession>A0A7C9JX04</accession>
<reference evidence="1 2" key="1">
    <citation type="submission" date="2019-09" db="EMBL/GenBank/DDBJ databases">
        <title>H2 Metabolism Revealed by Metagenomic Analysis in Subglacial Sediment of East Antarctica.</title>
        <authorList>
            <person name="Yang Z."/>
            <person name="Zhang Y."/>
            <person name="Lv Y."/>
            <person name="Yan W."/>
            <person name="Xiao X."/>
            <person name="Sun B."/>
            <person name="Ma H."/>
        </authorList>
    </citation>
    <scope>NUCLEOTIDE SEQUENCE [LARGE SCALE GENOMIC DNA]</scope>
    <source>
        <strain evidence="1">Bin2_2</strain>
    </source>
</reference>
<comment type="caution">
    <text evidence="1">The sequence shown here is derived from an EMBL/GenBank/DDBJ whole genome shotgun (WGS) entry which is preliminary data.</text>
</comment>
<protein>
    <submittedName>
        <fullName evidence="1">Sodium-independent anion transporter</fullName>
    </submittedName>
</protein>
<evidence type="ECO:0000313" key="2">
    <source>
        <dbReference type="Proteomes" id="UP000483432"/>
    </source>
</evidence>
<gene>
    <name evidence="1" type="ORF">GZ085_05365</name>
</gene>